<dbReference type="InterPro" id="IPR032710">
    <property type="entry name" value="NTF2-like_dom_sf"/>
</dbReference>
<dbReference type="Pfam" id="PF12680">
    <property type="entry name" value="SnoaL_2"/>
    <property type="match status" value="1"/>
</dbReference>
<evidence type="ECO:0000313" key="3">
    <source>
        <dbReference type="Proteomes" id="UP000186004"/>
    </source>
</evidence>
<reference evidence="2 3" key="1">
    <citation type="submission" date="2017-01" db="EMBL/GenBank/DDBJ databases">
        <authorList>
            <person name="Mah S.A."/>
            <person name="Swanson W.J."/>
            <person name="Moy G.W."/>
            <person name="Vacquier V.D."/>
        </authorList>
    </citation>
    <scope>NUCLEOTIDE SEQUENCE [LARGE SCALE GENOMIC DNA]</scope>
    <source>
        <strain evidence="2 3">DSM 45758</strain>
    </source>
</reference>
<dbReference type="Proteomes" id="UP000186004">
    <property type="component" value="Unassembled WGS sequence"/>
</dbReference>
<feature type="domain" description="SnoaL-like" evidence="1">
    <location>
        <begin position="11"/>
        <end position="101"/>
    </location>
</feature>
<dbReference type="EMBL" id="FTNF01000002">
    <property type="protein sequence ID" value="SIQ35496.1"/>
    <property type="molecule type" value="Genomic_DNA"/>
</dbReference>
<proteinExistence type="predicted"/>
<dbReference type="OrthoDB" id="3824180at2"/>
<dbReference type="Gene3D" id="3.10.450.50">
    <property type="match status" value="1"/>
</dbReference>
<gene>
    <name evidence="2" type="ORF">SAMN05444858_10279</name>
</gene>
<evidence type="ECO:0000313" key="2">
    <source>
        <dbReference type="EMBL" id="SIQ35496.1"/>
    </source>
</evidence>
<protein>
    <submittedName>
        <fullName evidence="2">SnoaL-like domain-containing protein</fullName>
    </submittedName>
</protein>
<sequence length="132" mass="15111">MADVEDTVMVYWHACEARDWERMGTLLADDMVYHLPQTRERIRGREAFLQFNREYPGGWHLSVTRVTGAGARAASWITVDIDGEEQPAVSFFDLDEAGRISVITEFWPEPYEPPAGREHLVERYAVAEVQPA</sequence>
<accession>A0A1N6S3G7</accession>
<keyword evidence="3" id="KW-1185">Reference proteome</keyword>
<dbReference type="AlphaFoldDB" id="A0A1N6S3G7"/>
<organism evidence="2 3">
    <name type="scientific">Micromonospora avicenniae</name>
    <dbReference type="NCBI Taxonomy" id="1198245"/>
    <lineage>
        <taxon>Bacteria</taxon>
        <taxon>Bacillati</taxon>
        <taxon>Actinomycetota</taxon>
        <taxon>Actinomycetes</taxon>
        <taxon>Micromonosporales</taxon>
        <taxon>Micromonosporaceae</taxon>
        <taxon>Micromonospora</taxon>
    </lineage>
</organism>
<name>A0A1N6S3G7_9ACTN</name>
<dbReference type="InterPro" id="IPR037401">
    <property type="entry name" value="SnoaL-like"/>
</dbReference>
<dbReference type="SUPFAM" id="SSF54427">
    <property type="entry name" value="NTF2-like"/>
    <property type="match status" value="1"/>
</dbReference>
<evidence type="ECO:0000259" key="1">
    <source>
        <dbReference type="Pfam" id="PF12680"/>
    </source>
</evidence>
<dbReference type="STRING" id="1198245.SAMN05444858_10279"/>